<dbReference type="Gene3D" id="2.40.128.20">
    <property type="match status" value="1"/>
</dbReference>
<geneLocation type="plastid" evidence="2"/>
<keyword evidence="2" id="KW-0934">Plastid</keyword>
<dbReference type="InterPro" id="IPR012674">
    <property type="entry name" value="Calycin"/>
</dbReference>
<dbReference type="EMBL" id="KX284709">
    <property type="protein sequence ID" value="AOM64331.1"/>
    <property type="molecule type" value="Genomic_DNA"/>
</dbReference>
<reference evidence="2" key="1">
    <citation type="journal article" date="2016" name="BMC Biol.">
        <title>Parallel evolution of highly conserved plastid genome architecture in red seaweeds and seed plants.</title>
        <authorList>
            <person name="Lee J."/>
            <person name="Cho C.H."/>
            <person name="Park S.I."/>
            <person name="Choi J.W."/>
            <person name="Song H.S."/>
            <person name="West J.A."/>
            <person name="Bhattacharya D."/>
            <person name="Yoon H.S."/>
        </authorList>
    </citation>
    <scope>NUCLEOTIDE SEQUENCE</scope>
</reference>
<dbReference type="AlphaFoldDB" id="A0A1C9C7I1"/>
<evidence type="ECO:0008006" key="3">
    <source>
        <dbReference type="Google" id="ProtNLM"/>
    </source>
</evidence>
<accession>A0A1C9C7I1</accession>
<keyword evidence="1" id="KW-0456">Lyase</keyword>
<dbReference type="InterPro" id="IPR018536">
    <property type="entry name" value="CpcS/CpeS"/>
</dbReference>
<gene>
    <name evidence="2" type="primary">ycf58</name>
    <name evidence="2" type="ORF">Rhodyp_053</name>
</gene>
<organism evidence="2">
    <name type="scientific">Rhodymenia pseudopalmata</name>
    <name type="common">Red alga</name>
    <dbReference type="NCBI Taxonomy" id="31502"/>
    <lineage>
        <taxon>Eukaryota</taxon>
        <taxon>Rhodophyta</taxon>
        <taxon>Florideophyceae</taxon>
        <taxon>Rhodymeniophycidae</taxon>
        <taxon>Rhodymeniales</taxon>
        <taxon>Rhodymeniaceae</taxon>
        <taxon>Rhodymenia</taxon>
    </lineage>
</organism>
<dbReference type="GeneID" id="29069456"/>
<protein>
    <recommendedName>
        <fullName evidence="3">Chromophore lyase CpcS/CpeS</fullName>
    </recommendedName>
</protein>
<dbReference type="RefSeq" id="YP_009293649.1">
    <property type="nucleotide sequence ID" value="NC_031144.1"/>
</dbReference>
<name>A0A1C9C7I1_RHOPU</name>
<dbReference type="GO" id="GO:0016829">
    <property type="term" value="F:lyase activity"/>
    <property type="evidence" value="ECO:0007669"/>
    <property type="project" value="UniProtKB-KW"/>
</dbReference>
<evidence type="ECO:0000313" key="2">
    <source>
        <dbReference type="EMBL" id="AOM64331.1"/>
    </source>
</evidence>
<sequence length="154" mass="18023">MENQIDYFLKQIEGRWISQKTTYYMQKTKLYANKSKNKIITVNNKVANTLMSSVDSNLYTLCNSNLNTNKNDSTLFLTDSSNKKGSIVKIKPFTKYNGIFKIDSNNCLKIEFTYNRISYTEYLYLITKNFHMHISLIKLKSRYIAVTFTSCIKI</sequence>
<evidence type="ECO:0000256" key="1">
    <source>
        <dbReference type="ARBA" id="ARBA00023239"/>
    </source>
</evidence>
<proteinExistence type="predicted"/>
<dbReference type="Pfam" id="PF09367">
    <property type="entry name" value="CpeS"/>
    <property type="match status" value="1"/>
</dbReference>